<reference evidence="11" key="1">
    <citation type="submission" date="2022-06" db="EMBL/GenBank/DDBJ databases">
        <title>Helicobacter colisuis sp. nov.</title>
        <authorList>
            <person name="Papic B."/>
            <person name="Gruntar I."/>
        </authorList>
    </citation>
    <scope>NUCLEOTIDE SEQUENCE</scope>
    <source>
        <strain evidence="11">11154-15</strain>
    </source>
</reference>
<evidence type="ECO:0000256" key="4">
    <source>
        <dbReference type="ARBA" id="ARBA00013858"/>
    </source>
</evidence>
<evidence type="ECO:0000313" key="11">
    <source>
        <dbReference type="EMBL" id="MCL9818737.1"/>
    </source>
</evidence>
<comment type="subunit">
    <text evidence="5">Heterotetramer of 2 MoaD subunits and 2 MoaE subunits. Also stable as homodimer. The enzyme changes between these two forms during catalysis.</text>
</comment>
<dbReference type="Pfam" id="PF02391">
    <property type="entry name" value="MoaE"/>
    <property type="match status" value="1"/>
</dbReference>
<dbReference type="RefSeq" id="WP_250603248.1">
    <property type="nucleotide sequence ID" value="NZ_JAMOKV010000001.1"/>
</dbReference>
<dbReference type="CDD" id="cd00756">
    <property type="entry name" value="MoaE"/>
    <property type="match status" value="1"/>
</dbReference>
<dbReference type="EMBL" id="JAMOKX010000001">
    <property type="protein sequence ID" value="MCL9818737.1"/>
    <property type="molecule type" value="Genomic_DNA"/>
</dbReference>
<evidence type="ECO:0000256" key="5">
    <source>
        <dbReference type="ARBA" id="ARBA00026066"/>
    </source>
</evidence>
<evidence type="ECO:0000313" key="12">
    <source>
        <dbReference type="Proteomes" id="UP001057522"/>
    </source>
</evidence>
<evidence type="ECO:0000256" key="3">
    <source>
        <dbReference type="ARBA" id="ARBA00011950"/>
    </source>
</evidence>
<accession>A0ABT0TS43</accession>
<dbReference type="InterPro" id="IPR036563">
    <property type="entry name" value="MoaE_sf"/>
</dbReference>
<protein>
    <recommendedName>
        <fullName evidence="4">Molybdopterin synthase catalytic subunit</fullName>
        <ecNumber evidence="3">2.8.1.12</ecNumber>
    </recommendedName>
    <alternativeName>
        <fullName evidence="8">MPT synthase subunit 2</fullName>
    </alternativeName>
    <alternativeName>
        <fullName evidence="6">Molybdenum cofactor biosynthesis protein E</fullName>
    </alternativeName>
    <alternativeName>
        <fullName evidence="7">Molybdopterin-converting factor large subunit</fullName>
    </alternativeName>
    <alternativeName>
        <fullName evidence="9">Molybdopterin-converting factor subunit 2</fullName>
    </alternativeName>
</protein>
<evidence type="ECO:0000256" key="7">
    <source>
        <dbReference type="ARBA" id="ARBA00030407"/>
    </source>
</evidence>
<dbReference type="EC" id="2.8.1.12" evidence="3"/>
<comment type="catalytic activity">
    <reaction evidence="10">
        <text>2 [molybdopterin-synthase sulfur-carrier protein]-C-terminal-Gly-aminoethanethioate + cyclic pyranopterin phosphate + H2O = molybdopterin + 2 [molybdopterin-synthase sulfur-carrier protein]-C-terminal Gly-Gly + 2 H(+)</text>
        <dbReference type="Rhea" id="RHEA:26333"/>
        <dbReference type="Rhea" id="RHEA-COMP:12202"/>
        <dbReference type="Rhea" id="RHEA-COMP:19907"/>
        <dbReference type="ChEBI" id="CHEBI:15377"/>
        <dbReference type="ChEBI" id="CHEBI:15378"/>
        <dbReference type="ChEBI" id="CHEBI:58698"/>
        <dbReference type="ChEBI" id="CHEBI:59648"/>
        <dbReference type="ChEBI" id="CHEBI:90778"/>
        <dbReference type="ChEBI" id="CHEBI:232372"/>
        <dbReference type="EC" id="2.8.1.12"/>
    </reaction>
</comment>
<evidence type="ECO:0000256" key="8">
    <source>
        <dbReference type="ARBA" id="ARBA00030781"/>
    </source>
</evidence>
<name>A0ABT0TS43_9HELI</name>
<evidence type="ECO:0000256" key="2">
    <source>
        <dbReference type="ARBA" id="ARBA00005426"/>
    </source>
</evidence>
<evidence type="ECO:0000256" key="10">
    <source>
        <dbReference type="ARBA" id="ARBA00049878"/>
    </source>
</evidence>
<dbReference type="Gene3D" id="3.90.1170.40">
    <property type="entry name" value="Molybdopterin biosynthesis MoaE subunit"/>
    <property type="match status" value="1"/>
</dbReference>
<comment type="caution">
    <text evidence="11">The sequence shown here is derived from an EMBL/GenBank/DDBJ whole genome shotgun (WGS) entry which is preliminary data.</text>
</comment>
<comment type="pathway">
    <text evidence="1">Cofactor biosynthesis; molybdopterin biosynthesis.</text>
</comment>
<keyword evidence="12" id="KW-1185">Reference proteome</keyword>
<dbReference type="SUPFAM" id="SSF54690">
    <property type="entry name" value="Molybdopterin synthase subunit MoaE"/>
    <property type="match status" value="1"/>
</dbReference>
<evidence type="ECO:0000256" key="9">
    <source>
        <dbReference type="ARBA" id="ARBA00032474"/>
    </source>
</evidence>
<organism evidence="11 12">
    <name type="scientific">Helicobacter colisuis</name>
    <dbReference type="NCBI Taxonomy" id="2949739"/>
    <lineage>
        <taxon>Bacteria</taxon>
        <taxon>Pseudomonadati</taxon>
        <taxon>Campylobacterota</taxon>
        <taxon>Epsilonproteobacteria</taxon>
        <taxon>Campylobacterales</taxon>
        <taxon>Helicobacteraceae</taxon>
        <taxon>Helicobacter</taxon>
    </lineage>
</organism>
<comment type="similarity">
    <text evidence="2">Belongs to the MoaE family.</text>
</comment>
<dbReference type="InterPro" id="IPR003448">
    <property type="entry name" value="Mopterin_biosynth_MoaE"/>
</dbReference>
<gene>
    <name evidence="11" type="ORF">NCR95_00870</name>
</gene>
<evidence type="ECO:0000256" key="6">
    <source>
        <dbReference type="ARBA" id="ARBA00029745"/>
    </source>
</evidence>
<evidence type="ECO:0000256" key="1">
    <source>
        <dbReference type="ARBA" id="ARBA00005046"/>
    </source>
</evidence>
<sequence length="151" mass="17497">MLTKIMGLEIFDGALDTAKIYQKWYDFASQNNLGANSIFTGIVRAENGCDGLSFDIYEPLLEQWFLDWNKKVLENGVFLKMAHSRGDVFNHQSSYMAGIFSAKRRACLEVFEDFIEDFKHKAPIWKYDLKNGTRIYAKERSYKLPFSGILQ</sequence>
<proteinExistence type="inferred from homology"/>
<dbReference type="Proteomes" id="UP001057522">
    <property type="component" value="Unassembled WGS sequence"/>
</dbReference>